<gene>
    <name evidence="1" type="ORF">MILVUS5_LOCUS35008</name>
</gene>
<organism evidence="1 2">
    <name type="scientific">Trifolium pratense</name>
    <name type="common">Red clover</name>
    <dbReference type="NCBI Taxonomy" id="57577"/>
    <lineage>
        <taxon>Eukaryota</taxon>
        <taxon>Viridiplantae</taxon>
        <taxon>Streptophyta</taxon>
        <taxon>Embryophyta</taxon>
        <taxon>Tracheophyta</taxon>
        <taxon>Spermatophyta</taxon>
        <taxon>Magnoliopsida</taxon>
        <taxon>eudicotyledons</taxon>
        <taxon>Gunneridae</taxon>
        <taxon>Pentapetalae</taxon>
        <taxon>rosids</taxon>
        <taxon>fabids</taxon>
        <taxon>Fabales</taxon>
        <taxon>Fabaceae</taxon>
        <taxon>Papilionoideae</taxon>
        <taxon>50 kb inversion clade</taxon>
        <taxon>NPAAA clade</taxon>
        <taxon>Hologalegina</taxon>
        <taxon>IRL clade</taxon>
        <taxon>Trifolieae</taxon>
        <taxon>Trifolium</taxon>
    </lineage>
</organism>
<sequence>MSSADSTFAQVHSTFVGSIEEVEGSLGQYFRCSENIKEIDEKDLMGMVSSKIRSFVRKGLLSNEQGMVAARHFDAKHFGIEVDMWLIFENAEKVDYIKSLCRVKEGAHQLMPTRECQGRSSRSI</sequence>
<comment type="caution">
    <text evidence="1">The sequence shown here is derived from an EMBL/GenBank/DDBJ whole genome shotgun (WGS) entry which is preliminary data.</text>
</comment>
<evidence type="ECO:0000313" key="2">
    <source>
        <dbReference type="Proteomes" id="UP001177021"/>
    </source>
</evidence>
<protein>
    <submittedName>
        <fullName evidence="1">Uncharacterized protein</fullName>
    </submittedName>
</protein>
<proteinExistence type="predicted"/>
<accession>A0ACB0LNM7</accession>
<evidence type="ECO:0000313" key="1">
    <source>
        <dbReference type="EMBL" id="CAJ2671089.1"/>
    </source>
</evidence>
<keyword evidence="2" id="KW-1185">Reference proteome</keyword>
<dbReference type="Proteomes" id="UP001177021">
    <property type="component" value="Unassembled WGS sequence"/>
</dbReference>
<reference evidence="1" key="1">
    <citation type="submission" date="2023-10" db="EMBL/GenBank/DDBJ databases">
        <authorList>
            <person name="Rodriguez Cubillos JULIANA M."/>
            <person name="De Vega J."/>
        </authorList>
    </citation>
    <scope>NUCLEOTIDE SEQUENCE</scope>
</reference>
<name>A0ACB0LNM7_TRIPR</name>
<dbReference type="EMBL" id="CASHSV030000615">
    <property type="protein sequence ID" value="CAJ2671089.1"/>
    <property type="molecule type" value="Genomic_DNA"/>
</dbReference>